<comment type="similarity">
    <text evidence="1">Belongs to the peptidase C1 family.</text>
</comment>
<evidence type="ECO:0000259" key="3">
    <source>
        <dbReference type="SMART" id="SM00645"/>
    </source>
</evidence>
<feature type="compositionally biased region" description="Basic and acidic residues" evidence="2">
    <location>
        <begin position="44"/>
        <end position="66"/>
    </location>
</feature>
<dbReference type="InterPro" id="IPR025660">
    <property type="entry name" value="Pept_his_AS"/>
</dbReference>
<dbReference type="InterPro" id="IPR013128">
    <property type="entry name" value="Peptidase_C1A"/>
</dbReference>
<dbReference type="Pfam" id="PF00112">
    <property type="entry name" value="Peptidase_C1"/>
    <property type="match status" value="1"/>
</dbReference>
<dbReference type="EMBL" id="FZQP02000748">
    <property type="protein sequence ID" value="VVC90239.1"/>
    <property type="molecule type" value="Genomic_DNA"/>
</dbReference>
<dbReference type="GO" id="GO:0006508">
    <property type="term" value="P:proteolysis"/>
    <property type="evidence" value="ECO:0007669"/>
    <property type="project" value="InterPro"/>
</dbReference>
<evidence type="ECO:0000313" key="5">
    <source>
        <dbReference type="Proteomes" id="UP000324832"/>
    </source>
</evidence>
<feature type="compositionally biased region" description="Pro residues" evidence="2">
    <location>
        <begin position="82"/>
        <end position="103"/>
    </location>
</feature>
<accession>A0A5E4PY97</accession>
<feature type="region of interest" description="Disordered" evidence="2">
    <location>
        <begin position="28"/>
        <end position="139"/>
    </location>
</feature>
<evidence type="ECO:0000313" key="4">
    <source>
        <dbReference type="EMBL" id="VVC90239.1"/>
    </source>
</evidence>
<dbReference type="PROSITE" id="PS00639">
    <property type="entry name" value="THIOL_PROTEASE_HIS"/>
    <property type="match status" value="1"/>
</dbReference>
<dbReference type="Proteomes" id="UP000324832">
    <property type="component" value="Unassembled WGS sequence"/>
</dbReference>
<dbReference type="AlphaFoldDB" id="A0A5E4PY97"/>
<dbReference type="PANTHER" id="PTHR12411">
    <property type="entry name" value="CYSTEINE PROTEASE FAMILY C1-RELATED"/>
    <property type="match status" value="1"/>
</dbReference>
<dbReference type="SUPFAM" id="SSF54001">
    <property type="entry name" value="Cysteine proteinases"/>
    <property type="match status" value="1"/>
</dbReference>
<feature type="domain" description="Peptidase C1A papain C-terminal" evidence="3">
    <location>
        <begin position="452"/>
        <end position="694"/>
    </location>
</feature>
<organism evidence="4 5">
    <name type="scientific">Leptidea sinapis</name>
    <dbReference type="NCBI Taxonomy" id="189913"/>
    <lineage>
        <taxon>Eukaryota</taxon>
        <taxon>Metazoa</taxon>
        <taxon>Ecdysozoa</taxon>
        <taxon>Arthropoda</taxon>
        <taxon>Hexapoda</taxon>
        <taxon>Insecta</taxon>
        <taxon>Pterygota</taxon>
        <taxon>Neoptera</taxon>
        <taxon>Endopterygota</taxon>
        <taxon>Lepidoptera</taxon>
        <taxon>Glossata</taxon>
        <taxon>Ditrysia</taxon>
        <taxon>Papilionoidea</taxon>
        <taxon>Pieridae</taxon>
        <taxon>Dismorphiinae</taxon>
        <taxon>Leptidea</taxon>
    </lineage>
</organism>
<sequence length="704" mass="78286">MFETWDESRDVLARGVSGSSLPLVILPLPIPAAPVPPQPQTECRISEEDKNSNKIHFEHDLKDYVRSEPQPAPRPQSAVFPGAPPAEPPAAPPAAPAPPPKPQQYPSYVRPDELDQTSPVAPELPPVLQSAHDRSERHQMPELADAAAPGPQQDAAPAVPVARGRFSARDPPAPRITRSLLISGELTVPRADYTESYMAWWDANTGAARVEYYGGSTSTYRTVEPNGSVQNLEVSYEQYGEEKVERWRHVVSGRAGQAGAARGEVLTFRHDLLLARREPDNVQPLVYTVAVDSSVLGPDCDGYQHRYLVVTPHDKGNDFFRPNIEELCDVVESLNTSNPEHRARLDPLAEFTMKQRDARYDDKLKRFKTEFDRQYIDDKEEAVRKNLLMQHSRFTSSGNREGATVELGLNFLGDRLDVELESLMGVQLSQERFPAERFPHERRDLQRAEPRLPDKFDWRPRGAVSPVRCTCPRIYYHVLMIPGVLYNESLFSAVQGASCASCWAFAVAGAVEGALFVKTRRLVPLSEQCLVDCAQPFGAKGCKGTWPSNAYDYVQSRGLPALDEYTPYQEKVLECKDQVIPAVTRISSHVNVTANSVPALKVAIKQHAPSVVIIDAKAKSVVFYKKGVLYDDRCGKSPKKLNHAVLAVGWGSSRGEPHFILKNSWSAAWGERGYMRVQARANTCGVLTKPSYPRLEQSDVLRAP</sequence>
<feature type="compositionally biased region" description="Pro residues" evidence="2">
    <location>
        <begin position="28"/>
        <end position="39"/>
    </location>
</feature>
<protein>
    <recommendedName>
        <fullName evidence="3">Peptidase C1A papain C-terminal domain-containing protein</fullName>
    </recommendedName>
</protein>
<dbReference type="CDD" id="cd02248">
    <property type="entry name" value="Peptidase_C1A"/>
    <property type="match status" value="1"/>
</dbReference>
<dbReference type="SMART" id="SM00645">
    <property type="entry name" value="Pept_C1"/>
    <property type="match status" value="1"/>
</dbReference>
<name>A0A5E4PY97_9NEOP</name>
<dbReference type="Gene3D" id="3.90.70.10">
    <property type="entry name" value="Cysteine proteinases"/>
    <property type="match status" value="1"/>
</dbReference>
<dbReference type="InterPro" id="IPR000668">
    <property type="entry name" value="Peptidase_C1A_C"/>
</dbReference>
<evidence type="ECO:0000256" key="1">
    <source>
        <dbReference type="ARBA" id="ARBA00008455"/>
    </source>
</evidence>
<keyword evidence="5" id="KW-1185">Reference proteome</keyword>
<dbReference type="InterPro" id="IPR039417">
    <property type="entry name" value="Peptidase_C1A_papain-like"/>
</dbReference>
<proteinExistence type="inferred from homology"/>
<dbReference type="GO" id="GO:0008234">
    <property type="term" value="F:cysteine-type peptidase activity"/>
    <property type="evidence" value="ECO:0007669"/>
    <property type="project" value="InterPro"/>
</dbReference>
<gene>
    <name evidence="4" type="ORF">LSINAPIS_LOCUS3189</name>
</gene>
<evidence type="ECO:0000256" key="2">
    <source>
        <dbReference type="SAM" id="MobiDB-lite"/>
    </source>
</evidence>
<dbReference type="InterPro" id="IPR038765">
    <property type="entry name" value="Papain-like_cys_pep_sf"/>
</dbReference>
<reference evidence="4 5" key="1">
    <citation type="submission" date="2017-07" db="EMBL/GenBank/DDBJ databases">
        <authorList>
            <person name="Talla V."/>
            <person name="Backstrom N."/>
        </authorList>
    </citation>
    <scope>NUCLEOTIDE SEQUENCE [LARGE SCALE GENOMIC DNA]</scope>
</reference>